<dbReference type="EMBL" id="UAUF01000008">
    <property type="protein sequence ID" value="SPZ02834.1"/>
    <property type="molecule type" value="Genomic_DNA"/>
</dbReference>
<accession>A0A2X2C664</accession>
<dbReference type="Proteomes" id="UP000626180">
    <property type="component" value="Unassembled WGS sequence"/>
</dbReference>
<evidence type="ECO:0000313" key="1">
    <source>
        <dbReference type="EMBL" id="MBF8639630.1"/>
    </source>
</evidence>
<sequence length="359" mass="41342">MSSFFEPNRLVYLAFGSETYHQEAFFSIVSALSRLDKTNLSKLAIHVYSDREFIYDELPVTVHIISAEQLAEWARPIDYHFRAKHVLLRQVLDTSEKAILIDTDTFFRQSPQALFDRVAPGALLCNAIGPCFGEDRSGLLYQTLASPLQQEGLADDDMPMTNSGVIGLCRSDADLLDHSIFLMDHYRAQSPKAYTLEEFMLAVAARKKQLRLAECTDIIHHYWSRKRLFRAKVCAWYAKHRSDPLGQAALADIDNVSDKLPRPPGLQRLLYKIRTSYLKPEQRQFARELLYGCYPYSNEFDRACGPAWWEKAFENACERSRIEVPQDMLWKWLDEPALCKAVGEKNLSKIKKHLSRVNK</sequence>
<gene>
    <name evidence="1" type="ORF">IRZ65_02890</name>
    <name evidence="2" type="ORF">NCTC11842_00863</name>
</gene>
<dbReference type="EMBL" id="JADMCD010000001">
    <property type="protein sequence ID" value="MBF8639630.1"/>
    <property type="molecule type" value="Genomic_DNA"/>
</dbReference>
<dbReference type="RefSeq" id="WP_010797062.1">
    <property type="nucleotide sequence ID" value="NZ_CP069262.1"/>
</dbReference>
<dbReference type="InterPro" id="IPR029044">
    <property type="entry name" value="Nucleotide-diphossugar_trans"/>
</dbReference>
<dbReference type="Proteomes" id="UP000250443">
    <property type="component" value="Unassembled WGS sequence"/>
</dbReference>
<protein>
    <submittedName>
        <fullName evidence="2">Uncharacterized protein</fullName>
    </submittedName>
</protein>
<name>A0A2X2C664_PSELU</name>
<dbReference type="SUPFAM" id="SSF53448">
    <property type="entry name" value="Nucleotide-diphospho-sugar transferases"/>
    <property type="match status" value="1"/>
</dbReference>
<evidence type="ECO:0000313" key="2">
    <source>
        <dbReference type="EMBL" id="SPZ02834.1"/>
    </source>
</evidence>
<reference evidence="1 4" key="2">
    <citation type="submission" date="2020-10" db="EMBL/GenBank/DDBJ databases">
        <title>Genome sequences of Pseudomonas isolates.</title>
        <authorList>
            <person name="Wessels L."/>
            <person name="Reich F."/>
            <person name="Hammerl J."/>
        </authorList>
    </citation>
    <scope>NUCLEOTIDE SEQUENCE [LARGE SCALE GENOMIC DNA]</scope>
    <source>
        <strain evidence="1 4">20-MO00624-0</strain>
    </source>
</reference>
<evidence type="ECO:0000313" key="3">
    <source>
        <dbReference type="Proteomes" id="UP000250443"/>
    </source>
</evidence>
<organism evidence="2 3">
    <name type="scientific">Pseudomonas luteola</name>
    <dbReference type="NCBI Taxonomy" id="47886"/>
    <lineage>
        <taxon>Bacteria</taxon>
        <taxon>Pseudomonadati</taxon>
        <taxon>Pseudomonadota</taxon>
        <taxon>Gammaproteobacteria</taxon>
        <taxon>Pseudomonadales</taxon>
        <taxon>Pseudomonadaceae</taxon>
        <taxon>Pseudomonas</taxon>
    </lineage>
</organism>
<keyword evidence="4" id="KW-1185">Reference proteome</keyword>
<proteinExistence type="predicted"/>
<reference evidence="2 3" key="1">
    <citation type="submission" date="2018-06" db="EMBL/GenBank/DDBJ databases">
        <authorList>
            <consortium name="Pathogen Informatics"/>
            <person name="Doyle S."/>
        </authorList>
    </citation>
    <scope>NUCLEOTIDE SEQUENCE [LARGE SCALE GENOMIC DNA]</scope>
    <source>
        <strain evidence="2 3">NCTC11842</strain>
    </source>
</reference>
<dbReference type="AlphaFoldDB" id="A0A2X2C664"/>
<evidence type="ECO:0000313" key="4">
    <source>
        <dbReference type="Proteomes" id="UP000626180"/>
    </source>
</evidence>